<evidence type="ECO:0000256" key="6">
    <source>
        <dbReference type="SAM" id="Phobius"/>
    </source>
</evidence>
<dbReference type="InterPro" id="IPR023380">
    <property type="entry name" value="DsbB-like_sf"/>
</dbReference>
<keyword evidence="5 6" id="KW-0472">Membrane</keyword>
<dbReference type="InterPro" id="IPR003752">
    <property type="entry name" value="DiS_bond_form_DsbB/BdbC"/>
</dbReference>
<comment type="caution">
    <text evidence="7">The sequence shown here is derived from an EMBL/GenBank/DDBJ whole genome shotgun (WGS) entry which is preliminary data.</text>
</comment>
<keyword evidence="8" id="KW-1185">Reference proteome</keyword>
<dbReference type="GO" id="GO:0015035">
    <property type="term" value="F:protein-disulfide reductase activity"/>
    <property type="evidence" value="ECO:0007669"/>
    <property type="project" value="InterPro"/>
</dbReference>
<gene>
    <name evidence="7" type="ORF">GCM10011360_09540</name>
</gene>
<organism evidence="7 8">
    <name type="scientific">Primorskyibacter flagellatus</name>
    <dbReference type="NCBI Taxonomy" id="1387277"/>
    <lineage>
        <taxon>Bacteria</taxon>
        <taxon>Pseudomonadati</taxon>
        <taxon>Pseudomonadota</taxon>
        <taxon>Alphaproteobacteria</taxon>
        <taxon>Rhodobacterales</taxon>
        <taxon>Roseobacteraceae</taxon>
        <taxon>Primorskyibacter</taxon>
    </lineage>
</organism>
<dbReference type="Proteomes" id="UP000612855">
    <property type="component" value="Unassembled WGS sequence"/>
</dbReference>
<keyword evidence="3 6" id="KW-0812">Transmembrane</keyword>
<proteinExistence type="predicted"/>
<keyword evidence="2" id="KW-1003">Cell membrane</keyword>
<sequence length="152" mass="16122">MNLFRLNILIAAGGSLALLLGAFAFQHIGGLAPCHLCLLQRWPHAAAILIGAATLALGNRMLGWLGAATALTTAGIGGYHTGVERGWWEGPTTCTSGGATSLSADDFFEKVINAPLIRCDEVAWQMLGLSMASWNMVISLILVIFWVRAARS</sequence>
<dbReference type="Gene3D" id="1.20.1550.10">
    <property type="entry name" value="DsbB-like"/>
    <property type="match status" value="1"/>
</dbReference>
<evidence type="ECO:0000313" key="7">
    <source>
        <dbReference type="EMBL" id="GGE23125.1"/>
    </source>
</evidence>
<dbReference type="RefSeq" id="WP_188476523.1">
    <property type="nucleotide sequence ID" value="NZ_BMFJ01000001.1"/>
</dbReference>
<dbReference type="InterPro" id="IPR024199">
    <property type="entry name" value="Uncharacterised_DsbB"/>
</dbReference>
<accession>A0A917A2G5</accession>
<keyword evidence="4 6" id="KW-1133">Transmembrane helix</keyword>
<dbReference type="GO" id="GO:0006457">
    <property type="term" value="P:protein folding"/>
    <property type="evidence" value="ECO:0007669"/>
    <property type="project" value="InterPro"/>
</dbReference>
<evidence type="ECO:0000256" key="2">
    <source>
        <dbReference type="ARBA" id="ARBA00022475"/>
    </source>
</evidence>
<dbReference type="SUPFAM" id="SSF158442">
    <property type="entry name" value="DsbB-like"/>
    <property type="match status" value="1"/>
</dbReference>
<dbReference type="InterPro" id="IPR050183">
    <property type="entry name" value="DsbB"/>
</dbReference>
<comment type="subcellular location">
    <subcellularLocation>
        <location evidence="1">Cell membrane</location>
        <topology evidence="1">Multi-pass membrane protein</topology>
    </subcellularLocation>
</comment>
<dbReference type="Pfam" id="PF02600">
    <property type="entry name" value="DsbB"/>
    <property type="match status" value="1"/>
</dbReference>
<feature type="transmembrane region" description="Helical" evidence="6">
    <location>
        <begin position="122"/>
        <end position="147"/>
    </location>
</feature>
<dbReference type="PIRSF" id="PIRSF033913">
    <property type="entry name" value="S-S_format_DsbB"/>
    <property type="match status" value="1"/>
</dbReference>
<dbReference type="PANTHER" id="PTHR36570">
    <property type="entry name" value="DISULFIDE BOND FORMATION PROTEIN B"/>
    <property type="match status" value="1"/>
</dbReference>
<dbReference type="PANTHER" id="PTHR36570:SF3">
    <property type="entry name" value="DISULFIDE BOND FORMATION PROTEIN B"/>
    <property type="match status" value="1"/>
</dbReference>
<reference evidence="8" key="1">
    <citation type="journal article" date="2019" name="Int. J. Syst. Evol. Microbiol.">
        <title>The Global Catalogue of Microorganisms (GCM) 10K type strain sequencing project: providing services to taxonomists for standard genome sequencing and annotation.</title>
        <authorList>
            <consortium name="The Broad Institute Genomics Platform"/>
            <consortium name="The Broad Institute Genome Sequencing Center for Infectious Disease"/>
            <person name="Wu L."/>
            <person name="Ma J."/>
        </authorList>
    </citation>
    <scope>NUCLEOTIDE SEQUENCE [LARGE SCALE GENOMIC DNA]</scope>
    <source>
        <strain evidence="8">CGMCC 1.12664</strain>
    </source>
</reference>
<evidence type="ECO:0000313" key="8">
    <source>
        <dbReference type="Proteomes" id="UP000612855"/>
    </source>
</evidence>
<protein>
    <submittedName>
        <fullName evidence="7">Dihydroneopterin aldolase</fullName>
    </submittedName>
</protein>
<dbReference type="AlphaFoldDB" id="A0A917A2G5"/>
<name>A0A917A2G5_9RHOB</name>
<evidence type="ECO:0000256" key="1">
    <source>
        <dbReference type="ARBA" id="ARBA00004651"/>
    </source>
</evidence>
<evidence type="ECO:0000256" key="4">
    <source>
        <dbReference type="ARBA" id="ARBA00022989"/>
    </source>
</evidence>
<dbReference type="EMBL" id="BMFJ01000001">
    <property type="protein sequence ID" value="GGE23125.1"/>
    <property type="molecule type" value="Genomic_DNA"/>
</dbReference>
<evidence type="ECO:0000256" key="3">
    <source>
        <dbReference type="ARBA" id="ARBA00022692"/>
    </source>
</evidence>
<dbReference type="GO" id="GO:0005886">
    <property type="term" value="C:plasma membrane"/>
    <property type="evidence" value="ECO:0007669"/>
    <property type="project" value="UniProtKB-SubCell"/>
</dbReference>
<evidence type="ECO:0000256" key="5">
    <source>
        <dbReference type="ARBA" id="ARBA00023136"/>
    </source>
</evidence>